<accession>A0A653KA76</accession>
<gene>
    <name evidence="1" type="ORF">ACI8B_50378</name>
</gene>
<dbReference type="AlphaFoldDB" id="A0A653KA76"/>
<name>A0A653KA76_9GAMM</name>
<sequence>MILKELFRQLFFIACYFILIKKATLYIGEWRSVNRTILYAYYECENTT</sequence>
<protein>
    <submittedName>
        <fullName evidence="1">Uncharacterized protein</fullName>
    </submittedName>
</protein>
<evidence type="ECO:0000313" key="1">
    <source>
        <dbReference type="EMBL" id="VXA57893.1"/>
    </source>
</evidence>
<dbReference type="EMBL" id="CABWKZ010000045">
    <property type="protein sequence ID" value="VXA57893.1"/>
    <property type="molecule type" value="Genomic_DNA"/>
</dbReference>
<evidence type="ECO:0000313" key="2">
    <source>
        <dbReference type="Proteomes" id="UP000430404"/>
    </source>
</evidence>
<reference evidence="1 2" key="1">
    <citation type="submission" date="2019-10" db="EMBL/GenBank/DDBJ databases">
        <authorList>
            <person name="Karimi E."/>
        </authorList>
    </citation>
    <scope>NUCLEOTIDE SEQUENCE [LARGE SCALE GENOMIC DNA]</scope>
    <source>
        <strain evidence="1">Acinetobacter sp. 8BE</strain>
    </source>
</reference>
<dbReference type="Proteomes" id="UP000430404">
    <property type="component" value="Unassembled WGS sequence"/>
</dbReference>
<organism evidence="1 2">
    <name type="scientific">Acinetobacter proteolyticus</name>
    <dbReference type="NCBI Taxonomy" id="1776741"/>
    <lineage>
        <taxon>Bacteria</taxon>
        <taxon>Pseudomonadati</taxon>
        <taxon>Pseudomonadota</taxon>
        <taxon>Gammaproteobacteria</taxon>
        <taxon>Moraxellales</taxon>
        <taxon>Moraxellaceae</taxon>
        <taxon>Acinetobacter</taxon>
    </lineage>
</organism>
<proteinExistence type="predicted"/>